<organism evidence="1 2">
    <name type="scientific">Rhodococcus rhodochrous</name>
    <dbReference type="NCBI Taxonomy" id="1829"/>
    <lineage>
        <taxon>Bacteria</taxon>
        <taxon>Bacillati</taxon>
        <taxon>Actinomycetota</taxon>
        <taxon>Actinomycetes</taxon>
        <taxon>Mycobacteriales</taxon>
        <taxon>Nocardiaceae</taxon>
        <taxon>Rhodococcus</taxon>
    </lineage>
</organism>
<keyword evidence="1" id="KW-0067">ATP-binding</keyword>
<reference evidence="1" key="1">
    <citation type="submission" date="2021-11" db="EMBL/GenBank/DDBJ databases">
        <title>Development of a sustainable strategy for remediation of hydrocarbon-contaminated territories based on the waste exchange concept.</title>
        <authorList>
            <person name="Elkin A."/>
        </authorList>
    </citation>
    <scope>NUCLEOTIDE SEQUENCE</scope>
    <source>
        <strain evidence="1">IEGM 757</strain>
    </source>
</reference>
<evidence type="ECO:0000313" key="1">
    <source>
        <dbReference type="EMBL" id="MCD2115174.1"/>
    </source>
</evidence>
<dbReference type="AlphaFoldDB" id="A0AAW4XPG5"/>
<keyword evidence="1" id="KW-0547">Nucleotide-binding</keyword>
<protein>
    <submittedName>
        <fullName evidence="1">ABC transporter ATP-binding protein</fullName>
    </submittedName>
</protein>
<dbReference type="EMBL" id="JAJNCO010000118">
    <property type="protein sequence ID" value="MCD2115174.1"/>
    <property type="molecule type" value="Genomic_DNA"/>
</dbReference>
<comment type="caution">
    <text evidence="1">The sequence shown here is derived from an EMBL/GenBank/DDBJ whole genome shotgun (WGS) entry which is preliminary data.</text>
</comment>
<sequence length="79" mass="8884">VTAEQENALATVRDAKADLAKQSRELIDARTKLDRRKRYGQKMFENKRVPLIIAQARKRQAQVSAGKLALNHIGKVDDA</sequence>
<proteinExistence type="predicted"/>
<dbReference type="Proteomes" id="UP001198630">
    <property type="component" value="Unassembled WGS sequence"/>
</dbReference>
<evidence type="ECO:0000313" key="2">
    <source>
        <dbReference type="Proteomes" id="UP001198630"/>
    </source>
</evidence>
<accession>A0AAW4XPG5</accession>
<dbReference type="GO" id="GO:0005524">
    <property type="term" value="F:ATP binding"/>
    <property type="evidence" value="ECO:0007669"/>
    <property type="project" value="UniProtKB-KW"/>
</dbReference>
<name>A0AAW4XPG5_RHORH</name>
<feature type="non-terminal residue" evidence="1">
    <location>
        <position position="79"/>
    </location>
</feature>
<feature type="non-terminal residue" evidence="1">
    <location>
        <position position="1"/>
    </location>
</feature>
<gene>
    <name evidence="1" type="ORF">LQ384_29345</name>
</gene>